<dbReference type="InterPro" id="IPR020557">
    <property type="entry name" value="Fumarate_lyase_CS"/>
</dbReference>
<dbReference type="EMBL" id="JAWLJX010000013">
    <property type="protein sequence ID" value="MDV6264349.1"/>
    <property type="molecule type" value="Genomic_DNA"/>
</dbReference>
<dbReference type="PANTHER" id="PTHR11444:SF1">
    <property type="entry name" value="FUMARATE HYDRATASE, MITOCHONDRIAL"/>
    <property type="match status" value="1"/>
</dbReference>
<comment type="function">
    <text evidence="3">Involved in the TCA cycle. Catalyzes the stereospecific interconversion of fumarate to L-malate.</text>
</comment>
<evidence type="ECO:0000256" key="2">
    <source>
        <dbReference type="ARBA" id="ARBA00023239"/>
    </source>
</evidence>
<evidence type="ECO:0000259" key="5">
    <source>
        <dbReference type="Pfam" id="PF00206"/>
    </source>
</evidence>
<dbReference type="Gene3D" id="1.20.200.10">
    <property type="entry name" value="Fumarase/aspartase (Central domain)"/>
    <property type="match status" value="1"/>
</dbReference>
<organism evidence="7 8">
    <name type="scientific">Rhodococcoides yunnanense</name>
    <dbReference type="NCBI Taxonomy" id="278209"/>
    <lineage>
        <taxon>Bacteria</taxon>
        <taxon>Bacillati</taxon>
        <taxon>Actinomycetota</taxon>
        <taxon>Actinomycetes</taxon>
        <taxon>Mycobacteriales</taxon>
        <taxon>Nocardiaceae</taxon>
        <taxon>Rhodococcoides</taxon>
    </lineage>
</organism>
<sequence length="489" mass="51944">MSNLGKSPIPEISELPIGLDTSGTRSESDSMGTVDVPADRYWGAQTQRSLQHFSIGDDRMPKEVYHAYGHVKKAAAVVNGRSGRLAGWQRDLIVSVADDVIDGRLDEHFPLYVWQTGSGTQSNMNVNEVISNRCIQLTGGELGSKTPIHPNDHVNMGQSSNDTFPTAMHIATVTAITDRLLPAVQTLLTTVHERADRWCGVIKIGRTHLEDAVPLTVGQEWSGYAAQIRHGIDRVEAALHGLFQLAMGGTAVGTGLNAPDGFGADVAAQIATQTGMPYVTAENKFAALGGLDAMVAASAALRSLAVVLMKIANDIRWSASGPRAGLGELILPANEPGSSIMPGKVNPTQCEAMVMVCIQVLADDTAVAFAGSQGNFELNAMRPIIIDNVLHSATILGDMCAKFTEYCVSGIELNQHTIAKYVGRSLMLVTALSPVIGYEKAAAIAHRASADDSTLRDAALATGFVDGDEFDRIVDPAKMTGIENIDGNE</sequence>
<keyword evidence="8" id="KW-1185">Reference proteome</keyword>
<evidence type="ECO:0000313" key="8">
    <source>
        <dbReference type="Proteomes" id="UP001185755"/>
    </source>
</evidence>
<feature type="region of interest" description="Disordered" evidence="4">
    <location>
        <begin position="1"/>
        <end position="34"/>
    </location>
</feature>
<feature type="binding site" evidence="3">
    <location>
        <begin position="159"/>
        <end position="161"/>
    </location>
    <ligand>
        <name>substrate</name>
    </ligand>
</feature>
<feature type="domain" description="Fumarate lyase N-terminal" evidence="5">
    <location>
        <begin position="32"/>
        <end position="361"/>
    </location>
</feature>
<dbReference type="RefSeq" id="WP_317566398.1">
    <property type="nucleotide sequence ID" value="NZ_JAWLJX010000013.1"/>
</dbReference>
<proteinExistence type="inferred from homology"/>
<feature type="binding site" description="in site B" evidence="3">
    <location>
        <begin position="149"/>
        <end position="152"/>
    </location>
    <ligand>
        <name>substrate</name>
    </ligand>
</feature>
<dbReference type="Pfam" id="PF00206">
    <property type="entry name" value="Lyase_1"/>
    <property type="match status" value="1"/>
</dbReference>
<gene>
    <name evidence="3 7" type="primary">fumC</name>
    <name evidence="7" type="ORF">R3P96_23675</name>
</gene>
<comment type="caution">
    <text evidence="7">The sequence shown here is derived from an EMBL/GenBank/DDBJ whole genome shotgun (WGS) entry which is preliminary data.</text>
</comment>
<accession>A0ABU4BJG7</accession>
<comment type="similarity">
    <text evidence="1 3">Belongs to the class-II fumarase/aspartase family. Fumarase subfamily.</text>
</comment>
<dbReference type="PRINTS" id="PR00149">
    <property type="entry name" value="FUMRATELYASE"/>
</dbReference>
<feature type="binding site" evidence="3">
    <location>
        <position position="339"/>
    </location>
    <ligand>
        <name>substrate</name>
    </ligand>
</feature>
<feature type="domain" description="Fumarase C C-terminal" evidence="6">
    <location>
        <begin position="428"/>
        <end position="481"/>
    </location>
</feature>
<name>A0ABU4BJG7_9NOCA</name>
<feature type="site" description="Important for catalytic activity" evidence="3">
    <location>
        <position position="351"/>
    </location>
</feature>
<dbReference type="Gene3D" id="1.10.275.10">
    <property type="entry name" value="Fumarase/aspartase (N-terminal domain)"/>
    <property type="match status" value="1"/>
</dbReference>
<dbReference type="Pfam" id="PF10415">
    <property type="entry name" value="FumaraseC_C"/>
    <property type="match status" value="1"/>
</dbReference>
<dbReference type="SUPFAM" id="SSF48557">
    <property type="entry name" value="L-aspartase-like"/>
    <property type="match status" value="1"/>
</dbReference>
<keyword evidence="3" id="KW-0963">Cytoplasm</keyword>
<dbReference type="GO" id="GO:0004333">
    <property type="term" value="F:fumarate hydratase activity"/>
    <property type="evidence" value="ECO:0007669"/>
    <property type="project" value="UniProtKB-EC"/>
</dbReference>
<comment type="subunit">
    <text evidence="3">Homotetramer.</text>
</comment>
<dbReference type="EC" id="4.2.1.2" evidence="3"/>
<dbReference type="Gene3D" id="1.10.40.30">
    <property type="entry name" value="Fumarase/aspartase (C-terminal domain)"/>
    <property type="match status" value="1"/>
</dbReference>
<dbReference type="Proteomes" id="UP001185755">
    <property type="component" value="Unassembled WGS sequence"/>
</dbReference>
<dbReference type="InterPro" id="IPR024083">
    <property type="entry name" value="Fumarase/histidase_N"/>
</dbReference>
<dbReference type="InterPro" id="IPR018951">
    <property type="entry name" value="Fumarase_C_C"/>
</dbReference>
<feature type="binding site" evidence="3">
    <location>
        <position position="207"/>
    </location>
    <ligand>
        <name>substrate</name>
    </ligand>
</feature>
<keyword evidence="2 3" id="KW-0456">Lyase</keyword>
<dbReference type="InterPro" id="IPR022761">
    <property type="entry name" value="Fumarate_lyase_N"/>
</dbReference>
<feature type="active site" description="Proton donor/acceptor" evidence="3">
    <location>
        <position position="208"/>
    </location>
</feature>
<comment type="subcellular location">
    <subcellularLocation>
        <location evidence="3">Cytoplasm</location>
    </subcellularLocation>
</comment>
<comment type="miscellaneous">
    <text evidence="3">There are 2 substrate-binding sites: the catalytic A site, and the non-catalytic B site that may play a role in the transfer of substrate or product between the active site and the solvent. Alternatively, the B site may bind allosteric effectors.</text>
</comment>
<evidence type="ECO:0000256" key="3">
    <source>
        <dbReference type="HAMAP-Rule" id="MF_00743"/>
    </source>
</evidence>
<feature type="compositionally biased region" description="Polar residues" evidence="4">
    <location>
        <begin position="21"/>
        <end position="31"/>
    </location>
</feature>
<evidence type="ECO:0000313" key="7">
    <source>
        <dbReference type="EMBL" id="MDV6264349.1"/>
    </source>
</evidence>
<protein>
    <recommendedName>
        <fullName evidence="3">Fumarate hydratase class II</fullName>
        <shortName evidence="3">Fumarase C</shortName>
        <ecNumber evidence="3">4.2.1.2</ecNumber>
    </recommendedName>
    <alternativeName>
        <fullName evidence="3">Aerobic fumarase</fullName>
    </alternativeName>
    <alternativeName>
        <fullName evidence="3">Iron-independent fumarase</fullName>
    </alternativeName>
</protein>
<dbReference type="InterPro" id="IPR000362">
    <property type="entry name" value="Fumarate_lyase_fam"/>
</dbReference>
<evidence type="ECO:0000256" key="4">
    <source>
        <dbReference type="SAM" id="MobiDB-lite"/>
    </source>
</evidence>
<keyword evidence="3" id="KW-0816">Tricarboxylic acid cycle</keyword>
<evidence type="ECO:0000256" key="1">
    <source>
        <dbReference type="ARBA" id="ARBA00009084"/>
    </source>
</evidence>
<dbReference type="InterPro" id="IPR008948">
    <property type="entry name" value="L-Aspartase-like"/>
</dbReference>
<dbReference type="PANTHER" id="PTHR11444">
    <property type="entry name" value="ASPARTATEAMMONIA/ARGININOSUCCINATE/ADENYLOSUCCINATE LYASE"/>
    <property type="match status" value="1"/>
</dbReference>
<dbReference type="InterPro" id="IPR005677">
    <property type="entry name" value="Fum_hydII"/>
</dbReference>
<feature type="binding site" evidence="3">
    <location>
        <begin position="344"/>
        <end position="346"/>
    </location>
    <ligand>
        <name>substrate</name>
    </ligand>
</feature>
<comment type="pathway">
    <text evidence="3">Carbohydrate metabolism; tricarboxylic acid cycle; (S)-malate from fumarate: step 1/1.</text>
</comment>
<dbReference type="NCBIfam" id="TIGR00979">
    <property type="entry name" value="fumC_II"/>
    <property type="match status" value="1"/>
</dbReference>
<reference evidence="7 8" key="1">
    <citation type="submission" date="2023-10" db="EMBL/GenBank/DDBJ databases">
        <title>Development of a sustainable strategy for remediation of hydrocarbon-contaminated territories based on the waste exchange concept.</title>
        <authorList>
            <person name="Krivoruchko A."/>
        </authorList>
    </citation>
    <scope>NUCLEOTIDE SEQUENCE [LARGE SCALE GENOMIC DNA]</scope>
    <source>
        <strain evidence="7 8">IEGM 1323</strain>
    </source>
</reference>
<comment type="catalytic activity">
    <reaction evidence="3">
        <text>(S)-malate = fumarate + H2O</text>
        <dbReference type="Rhea" id="RHEA:12460"/>
        <dbReference type="ChEBI" id="CHEBI:15377"/>
        <dbReference type="ChEBI" id="CHEBI:15589"/>
        <dbReference type="ChEBI" id="CHEBI:29806"/>
        <dbReference type="EC" id="4.2.1.2"/>
    </reaction>
</comment>
<dbReference type="HAMAP" id="MF_00743">
    <property type="entry name" value="FumaraseC"/>
    <property type="match status" value="1"/>
</dbReference>
<dbReference type="PROSITE" id="PS00163">
    <property type="entry name" value="FUMARATE_LYASES"/>
    <property type="match status" value="1"/>
</dbReference>
<feature type="active site" evidence="3">
    <location>
        <position position="338"/>
    </location>
</feature>
<feature type="binding site" evidence="3">
    <location>
        <begin position="118"/>
        <end position="120"/>
    </location>
    <ligand>
        <name>substrate</name>
    </ligand>
</feature>
<dbReference type="CDD" id="cd01362">
    <property type="entry name" value="Fumarase_classII"/>
    <property type="match status" value="1"/>
</dbReference>
<evidence type="ECO:0000259" key="6">
    <source>
        <dbReference type="Pfam" id="PF10415"/>
    </source>
</evidence>
<dbReference type="PRINTS" id="PR00145">
    <property type="entry name" value="ARGSUCLYASE"/>
</dbReference>